<dbReference type="GO" id="GO:0003824">
    <property type="term" value="F:catalytic activity"/>
    <property type="evidence" value="ECO:0007669"/>
    <property type="project" value="InterPro"/>
</dbReference>
<feature type="domain" description="Endonuclease/exonuclease/phosphatase" evidence="1">
    <location>
        <begin position="17"/>
        <end position="89"/>
    </location>
</feature>
<dbReference type="InterPro" id="IPR005135">
    <property type="entry name" value="Endo/exonuclease/phosphatase"/>
</dbReference>
<dbReference type="Gene3D" id="3.60.10.10">
    <property type="entry name" value="Endonuclease/exonuclease/phosphatase"/>
    <property type="match status" value="1"/>
</dbReference>
<dbReference type="EMBL" id="CADCXW020000016">
    <property type="protein sequence ID" value="CAD1551228.1"/>
    <property type="molecule type" value="Genomic_DNA"/>
</dbReference>
<dbReference type="InterPro" id="IPR036691">
    <property type="entry name" value="Endo/exonu/phosph_ase_sf"/>
</dbReference>
<name>A0A6V7JIP5_9HYME</name>
<organism evidence="2">
    <name type="scientific">Bracon brevicornis</name>
    <dbReference type="NCBI Taxonomy" id="1563983"/>
    <lineage>
        <taxon>Eukaryota</taxon>
        <taxon>Metazoa</taxon>
        <taxon>Ecdysozoa</taxon>
        <taxon>Arthropoda</taxon>
        <taxon>Hexapoda</taxon>
        <taxon>Insecta</taxon>
        <taxon>Pterygota</taxon>
        <taxon>Neoptera</taxon>
        <taxon>Endopterygota</taxon>
        <taxon>Hymenoptera</taxon>
        <taxon>Apocrita</taxon>
        <taxon>Ichneumonoidea</taxon>
        <taxon>Braconidae</taxon>
        <taxon>Braconinae</taxon>
        <taxon>Bracon</taxon>
    </lineage>
</organism>
<evidence type="ECO:0000313" key="2">
    <source>
        <dbReference type="EMBL" id="CAD1551228.1"/>
    </source>
</evidence>
<evidence type="ECO:0000259" key="1">
    <source>
        <dbReference type="Pfam" id="PF14529"/>
    </source>
</evidence>
<dbReference type="AlphaFoldDB" id="A0A6V7JIP5"/>
<protein>
    <recommendedName>
        <fullName evidence="1">Endonuclease/exonuclease/phosphatase domain-containing protein</fullName>
    </recommendedName>
</protein>
<sequence length="115" mass="13026">MVKPELGLVRLKIKGVYLYSCYIPPRMDDEFGAILDRIVTDAKERSPVAIAGDFNAWSVEWGSKKTNWSEQSLLEAFSVLDLQLLNDGGLPMHVDDRSHIHEQLPCKRKLQLGSE</sequence>
<dbReference type="SUPFAM" id="SSF56219">
    <property type="entry name" value="DNase I-like"/>
    <property type="match status" value="1"/>
</dbReference>
<dbReference type="Pfam" id="PF14529">
    <property type="entry name" value="Exo_endo_phos_2"/>
    <property type="match status" value="1"/>
</dbReference>
<accession>A0A6V7JIP5</accession>
<proteinExistence type="predicted"/>
<gene>
    <name evidence="2" type="ORF">BBRV_LOCUS52195</name>
</gene>
<reference evidence="2" key="1">
    <citation type="submission" date="2020-07" db="EMBL/GenBank/DDBJ databases">
        <authorList>
            <person name="Ferguson B K."/>
        </authorList>
    </citation>
    <scope>NUCLEOTIDE SEQUENCE</scope>
    <source>
        <strain evidence="2">L06</strain>
    </source>
</reference>